<evidence type="ECO:0000256" key="1">
    <source>
        <dbReference type="ARBA" id="ARBA00005525"/>
    </source>
</evidence>
<dbReference type="eggNOG" id="COG0345">
    <property type="taxonomic scope" value="Bacteria"/>
</dbReference>
<dbReference type="GO" id="GO:0004735">
    <property type="term" value="F:pyrroline-5-carboxylate reductase activity"/>
    <property type="evidence" value="ECO:0007669"/>
    <property type="project" value="TreeGrafter"/>
</dbReference>
<name>A0A074JZC5_9RHOB</name>
<proteinExistence type="inferred from homology"/>
<dbReference type="SUPFAM" id="SSF51735">
    <property type="entry name" value="NAD(P)-binding Rossmann-fold domains"/>
    <property type="match status" value="1"/>
</dbReference>
<dbReference type="STRING" id="1353528.DT23_02305"/>
<evidence type="ECO:0000313" key="4">
    <source>
        <dbReference type="Proteomes" id="UP000027471"/>
    </source>
</evidence>
<feature type="domain" description="Pyrroline-5-carboxylate reductase catalytic N-terminal" evidence="2">
    <location>
        <begin position="2"/>
        <end position="91"/>
    </location>
</feature>
<dbReference type="PANTHER" id="PTHR11645:SF13">
    <property type="entry name" value="PYRROLINE-5-CARBOXYLATE REDUCTASE CATALYTIC N-TERMINAL DOMAIN-CONTAINING PROTEIN"/>
    <property type="match status" value="1"/>
</dbReference>
<accession>A0A074JZC5</accession>
<dbReference type="RefSeq" id="WP_038127815.1">
    <property type="nucleotide sequence ID" value="NZ_AUNB01000001.1"/>
</dbReference>
<dbReference type="Pfam" id="PF03807">
    <property type="entry name" value="F420_oxidored"/>
    <property type="match status" value="1"/>
</dbReference>
<dbReference type="AlphaFoldDB" id="A0A074JZC5"/>
<comment type="similarity">
    <text evidence="1">Belongs to the pyrroline-5-carboxylate reductase family.</text>
</comment>
<dbReference type="PANTHER" id="PTHR11645">
    <property type="entry name" value="PYRROLINE-5-CARBOXYLATE REDUCTASE"/>
    <property type="match status" value="1"/>
</dbReference>
<evidence type="ECO:0000259" key="2">
    <source>
        <dbReference type="Pfam" id="PF03807"/>
    </source>
</evidence>
<protein>
    <recommendedName>
        <fullName evidence="2">Pyrroline-5-carboxylate reductase catalytic N-terminal domain-containing protein</fullName>
    </recommendedName>
</protein>
<gene>
    <name evidence="3" type="ORF">DT23_02305</name>
</gene>
<dbReference type="EMBL" id="AUNB01000001">
    <property type="protein sequence ID" value="KEO61829.1"/>
    <property type="molecule type" value="Genomic_DNA"/>
</dbReference>
<dbReference type="OrthoDB" id="9805754at2"/>
<organism evidence="3 4">
    <name type="scientific">Thioclava indica</name>
    <dbReference type="NCBI Taxonomy" id="1353528"/>
    <lineage>
        <taxon>Bacteria</taxon>
        <taxon>Pseudomonadati</taxon>
        <taxon>Pseudomonadota</taxon>
        <taxon>Alphaproteobacteria</taxon>
        <taxon>Rhodobacterales</taxon>
        <taxon>Paracoccaceae</taxon>
        <taxon>Thioclava</taxon>
    </lineage>
</organism>
<dbReference type="InterPro" id="IPR028939">
    <property type="entry name" value="P5C_Rdtase_cat_N"/>
</dbReference>
<dbReference type="Proteomes" id="UP000027471">
    <property type="component" value="Unassembled WGS sequence"/>
</dbReference>
<evidence type="ECO:0000313" key="3">
    <source>
        <dbReference type="EMBL" id="KEO61829.1"/>
    </source>
</evidence>
<reference evidence="3 4" key="1">
    <citation type="journal article" date="2015" name="Antonie Van Leeuwenhoek">
        <title>Thioclava indica sp. nov., isolated from surface seawater of the Indian Ocean.</title>
        <authorList>
            <person name="Liu Y."/>
            <person name="Lai Q."/>
            <person name="Du J."/>
            <person name="Xu H."/>
            <person name="Jiang L."/>
            <person name="Shao Z."/>
        </authorList>
    </citation>
    <scope>NUCLEOTIDE SEQUENCE [LARGE SCALE GENOMIC DNA]</scope>
    <source>
        <strain evidence="3 4">DT23-4</strain>
    </source>
</reference>
<keyword evidence="4" id="KW-1185">Reference proteome</keyword>
<dbReference type="GO" id="GO:0055129">
    <property type="term" value="P:L-proline biosynthetic process"/>
    <property type="evidence" value="ECO:0007669"/>
    <property type="project" value="TreeGrafter"/>
</dbReference>
<dbReference type="Gene3D" id="3.40.50.720">
    <property type="entry name" value="NAD(P)-binding Rossmann-like Domain"/>
    <property type="match status" value="1"/>
</dbReference>
<sequence>MRIGVIGCGTISRAAVEGIVHNGHEITVSKRSTYHSSFLAETYENVRTADNQGVIDASDVLFLGLMAEAAPDVLGPLEFREGQIVITFMAGASLEEADALVRPARATAIMMPFPGIAQGGTPIMMYGDAEIVTDIFGDSNIIFPVRDAEEMTAYLCAQAVLSPVARMVGDAADWLGERVSDKAQGEAFLRALVASNLSTTACDPLIEALNTPGGYNQRLRLHMDAAGVSKALKSGLSILV</sequence>
<dbReference type="InterPro" id="IPR036291">
    <property type="entry name" value="NAD(P)-bd_dom_sf"/>
</dbReference>
<comment type="caution">
    <text evidence="3">The sequence shown here is derived from an EMBL/GenBank/DDBJ whole genome shotgun (WGS) entry which is preliminary data.</text>
</comment>